<dbReference type="CTD" id="30067"/>
<dbReference type="InParanoid" id="A0A1W4WNP8"/>
<protein>
    <submittedName>
        <fullName evidence="4">Insulin receptor substrate 1</fullName>
    </submittedName>
</protein>
<evidence type="ECO:0000256" key="2">
    <source>
        <dbReference type="SAM" id="MobiDB-lite"/>
    </source>
</evidence>
<dbReference type="InterPro" id="IPR039011">
    <property type="entry name" value="IRS"/>
</dbReference>
<dbReference type="GO" id="GO:0005158">
    <property type="term" value="F:insulin receptor binding"/>
    <property type="evidence" value="ECO:0007669"/>
    <property type="project" value="InterPro"/>
</dbReference>
<dbReference type="Gene3D" id="2.30.29.30">
    <property type="entry name" value="Pleckstrin-homology domain (PH domain)/Phosphotyrosine-binding domain (PTB)"/>
    <property type="match status" value="1"/>
</dbReference>
<feature type="compositionally biased region" description="Basic and acidic residues" evidence="2">
    <location>
        <begin position="853"/>
        <end position="866"/>
    </location>
</feature>
<feature type="region of interest" description="Disordered" evidence="2">
    <location>
        <begin position="474"/>
        <end position="687"/>
    </location>
</feature>
<dbReference type="OrthoDB" id="946068at2759"/>
<proteinExistence type="predicted"/>
<feature type="compositionally biased region" description="Low complexity" evidence="2">
    <location>
        <begin position="226"/>
        <end position="242"/>
    </location>
</feature>
<feature type="region of interest" description="Disordered" evidence="2">
    <location>
        <begin position="765"/>
        <end position="899"/>
    </location>
</feature>
<dbReference type="GO" id="GO:0043548">
    <property type="term" value="F:phosphatidylinositol 3-kinase binding"/>
    <property type="evidence" value="ECO:0007669"/>
    <property type="project" value="TreeGrafter"/>
</dbReference>
<dbReference type="GeneID" id="108734879"/>
<sequence length="976" mass="106441">MGRSSSIGAGELWMETEDANIAQNIHQTVYHSMTTSSNSKEELGPKSRNRSSSATESSKSITRRQTTPGSIKHHNIPSSNAGGIRERCDSMPSRPRTSSEGNHQVYPWPQQRPYHGPHRPQSFYGRDISYSPPAGSPLSPPSGACSTDSAGSSLSIDDTEHFPEIDGICSRYGHSVTPDEAIAEEDCVECSYGMQRSSPSGYVPMAPISSDDGYVDMSPKGRNNRTSPSESMSSITSGTPSTDMRFIEYPLEKVSAYFTPSEEETSSVDRPMRTYSVGSRLEVRKKTAGEIGSIPDSRVRAFSVGSKTKKTYNRVLPPHGHHIHPKPKSSSAPLLSNSRLHNGDDPMDDLMEMDFSKPSKNAYVDMSAGSTNKATPEGYVEMKPALPDGLRLHENLRPPDESPYVDMQTGSSPPRLLSNNDYTHMSASSTNAKSANEEYVDMDPRKNNKHVLAQTDLRPSFSWSQSDYMEMNFQNKPRPFFSGSPKNLSGSPSSSSGLSMDMGFHNCPHTRSESKPSPMNTDGYVEMSIGKQNAHQRQSSLDSAKVTLDNGDYSDMSGSSKRKEKRGSKKESKKSQPISIQPSTASSQYQYPKNSSSISPVYSSLHIGRKHSTGTPPKMHLPLFSSSSGSYPSLPRQRVKKNNHKDSKDSSSSSLTTPSSSSTIFPISLNSPSSPIKPYSSTRTPETQGIIKLPSAIINIKYNPVSKGAFCSKDDYTIMDFEKCRTNNSNSKESDYVNYNPAQNSKEKERPMSDNVSNYAVMKPGASEISQQNDRKVVTKLSSPSSLTPQISSLDLSMTGNRCFRPITEPRDESNVESVSPKPGDVAPLKPPENMGISSSTTPRNSRPNSVIENDRAFSVIDDKSRPNSRPSSTSSETGSTTSTLVGSRPPSVSSSDQIRTSLDGQLHYATLDLVTAPDDESGCSSPRFLKNHAFSETSCGNVVADGSGFLYAEIDFVKSEGLKQNNLPTNAKVKH</sequence>
<feature type="region of interest" description="Disordered" evidence="2">
    <location>
        <begin position="729"/>
        <end position="752"/>
    </location>
</feature>
<feature type="compositionally biased region" description="Low complexity" evidence="2">
    <location>
        <begin position="482"/>
        <end position="499"/>
    </location>
</feature>
<feature type="compositionally biased region" description="Polar residues" evidence="2">
    <location>
        <begin position="408"/>
        <end position="434"/>
    </location>
</feature>
<dbReference type="InterPro" id="IPR011993">
    <property type="entry name" value="PH-like_dom_sf"/>
</dbReference>
<reference evidence="4" key="1">
    <citation type="submission" date="2025-08" db="UniProtKB">
        <authorList>
            <consortium name="RefSeq"/>
        </authorList>
    </citation>
    <scope>IDENTIFICATION</scope>
    <source>
        <tissue evidence="4">Entire body</tissue>
    </source>
</reference>
<dbReference type="AlphaFoldDB" id="A0A1W4WNP8"/>
<feature type="compositionally biased region" description="Polar residues" evidence="2">
    <location>
        <begin position="836"/>
        <end position="852"/>
    </location>
</feature>
<feature type="compositionally biased region" description="Low complexity" evidence="2">
    <location>
        <begin position="781"/>
        <end position="794"/>
    </location>
</feature>
<keyword evidence="4" id="KW-0675">Receptor</keyword>
<name>A0A1W4WNP8_AGRPL</name>
<feature type="compositionally biased region" description="Polar residues" evidence="2">
    <location>
        <begin position="530"/>
        <end position="542"/>
    </location>
</feature>
<dbReference type="KEGG" id="apln:108734879"/>
<dbReference type="Proteomes" id="UP000192223">
    <property type="component" value="Unplaced"/>
</dbReference>
<feature type="compositionally biased region" description="Low complexity" evidence="2">
    <location>
        <begin position="650"/>
        <end position="671"/>
    </location>
</feature>
<feature type="compositionally biased region" description="Polar residues" evidence="2">
    <location>
        <begin position="145"/>
        <end position="156"/>
    </location>
</feature>
<dbReference type="GO" id="GO:0005886">
    <property type="term" value="C:plasma membrane"/>
    <property type="evidence" value="ECO:0007669"/>
    <property type="project" value="TreeGrafter"/>
</dbReference>
<keyword evidence="3" id="KW-1185">Reference proteome</keyword>
<dbReference type="RefSeq" id="XP_018322097.1">
    <property type="nucleotide sequence ID" value="XM_018466595.2"/>
</dbReference>
<feature type="compositionally biased region" description="Low complexity" evidence="2">
    <location>
        <begin position="50"/>
        <end position="60"/>
    </location>
</feature>
<dbReference type="PANTHER" id="PTHR10614:SF13">
    <property type="entry name" value="INSULIN RECEPTOR SUBSTRATE 1"/>
    <property type="match status" value="1"/>
</dbReference>
<feature type="compositionally biased region" description="Low complexity" evidence="2">
    <location>
        <begin position="868"/>
        <end position="884"/>
    </location>
</feature>
<gene>
    <name evidence="4" type="primary">LOC108734879</name>
</gene>
<feature type="region of interest" description="Disordered" evidence="2">
    <location>
        <begin position="398"/>
        <end position="435"/>
    </location>
</feature>
<feature type="region of interest" description="Disordered" evidence="2">
    <location>
        <begin position="310"/>
        <end position="338"/>
    </location>
</feature>
<dbReference type="STRING" id="224129.A0A1W4WNP8"/>
<organism evidence="3 4">
    <name type="scientific">Agrilus planipennis</name>
    <name type="common">Emerald ash borer</name>
    <name type="synonym">Agrilus marcopoli</name>
    <dbReference type="NCBI Taxonomy" id="224129"/>
    <lineage>
        <taxon>Eukaryota</taxon>
        <taxon>Metazoa</taxon>
        <taxon>Ecdysozoa</taxon>
        <taxon>Arthropoda</taxon>
        <taxon>Hexapoda</taxon>
        <taxon>Insecta</taxon>
        <taxon>Pterygota</taxon>
        <taxon>Neoptera</taxon>
        <taxon>Endopterygota</taxon>
        <taxon>Coleoptera</taxon>
        <taxon>Polyphaga</taxon>
        <taxon>Elateriformia</taxon>
        <taxon>Buprestoidea</taxon>
        <taxon>Buprestidae</taxon>
        <taxon>Agrilinae</taxon>
        <taxon>Agrilus</taxon>
    </lineage>
</organism>
<keyword evidence="1" id="KW-0677">Repeat</keyword>
<accession>A0A1W4WNP8</accession>
<feature type="compositionally biased region" description="Polar residues" evidence="2">
    <location>
        <begin position="576"/>
        <end position="602"/>
    </location>
</feature>
<evidence type="ECO:0000313" key="4">
    <source>
        <dbReference type="RefSeq" id="XP_018322097.1"/>
    </source>
</evidence>
<evidence type="ECO:0000256" key="1">
    <source>
        <dbReference type="ARBA" id="ARBA00022737"/>
    </source>
</evidence>
<feature type="region of interest" description="Disordered" evidence="2">
    <location>
        <begin position="193"/>
        <end position="243"/>
    </location>
</feature>
<dbReference type="GO" id="GO:0005829">
    <property type="term" value="C:cytosol"/>
    <property type="evidence" value="ECO:0007669"/>
    <property type="project" value="TreeGrafter"/>
</dbReference>
<feature type="compositionally biased region" description="Low complexity" evidence="2">
    <location>
        <begin position="621"/>
        <end position="635"/>
    </location>
</feature>
<feature type="compositionally biased region" description="Polar residues" evidence="2">
    <location>
        <begin position="25"/>
        <end position="38"/>
    </location>
</feature>
<dbReference type="GO" id="GO:0008286">
    <property type="term" value="P:insulin receptor signaling pathway"/>
    <property type="evidence" value="ECO:0007669"/>
    <property type="project" value="InterPro"/>
</dbReference>
<dbReference type="PANTHER" id="PTHR10614">
    <property type="entry name" value="INSULIN RECEPTOR SUBSTRATE"/>
    <property type="match status" value="1"/>
</dbReference>
<feature type="region of interest" description="Disordered" evidence="2">
    <location>
        <begin position="25"/>
        <end position="159"/>
    </location>
</feature>
<feature type="compositionally biased region" description="Low complexity" evidence="2">
    <location>
        <begin position="328"/>
        <end position="338"/>
    </location>
</feature>
<evidence type="ECO:0000313" key="3">
    <source>
        <dbReference type="Proteomes" id="UP000192223"/>
    </source>
</evidence>